<keyword evidence="2" id="KW-1185">Reference proteome</keyword>
<evidence type="ECO:0000313" key="2">
    <source>
        <dbReference type="Proteomes" id="UP000269945"/>
    </source>
</evidence>
<feature type="non-terminal residue" evidence="1">
    <location>
        <position position="1"/>
    </location>
</feature>
<organism evidence="1 2">
    <name type="scientific">Gulo gulo</name>
    <name type="common">Wolverine</name>
    <name type="synonym">Gluton</name>
    <dbReference type="NCBI Taxonomy" id="48420"/>
    <lineage>
        <taxon>Eukaryota</taxon>
        <taxon>Metazoa</taxon>
        <taxon>Chordata</taxon>
        <taxon>Craniata</taxon>
        <taxon>Vertebrata</taxon>
        <taxon>Euteleostomi</taxon>
        <taxon>Mammalia</taxon>
        <taxon>Eutheria</taxon>
        <taxon>Laurasiatheria</taxon>
        <taxon>Carnivora</taxon>
        <taxon>Caniformia</taxon>
        <taxon>Musteloidea</taxon>
        <taxon>Mustelidae</taxon>
        <taxon>Guloninae</taxon>
        <taxon>Gulo</taxon>
    </lineage>
</organism>
<evidence type="ECO:0000313" key="1">
    <source>
        <dbReference type="EMBL" id="VCX37098.1"/>
    </source>
</evidence>
<dbReference type="Proteomes" id="UP000269945">
    <property type="component" value="Unassembled WGS sequence"/>
</dbReference>
<proteinExistence type="predicted"/>
<dbReference type="EMBL" id="CYRY02043018">
    <property type="protein sequence ID" value="VCX37098.1"/>
    <property type="molecule type" value="Genomic_DNA"/>
</dbReference>
<comment type="caution">
    <text evidence="1">The sequence shown here is derived from an EMBL/GenBank/DDBJ whole genome shotgun (WGS) entry which is preliminary data.</text>
</comment>
<reference evidence="1 2" key="1">
    <citation type="submission" date="2018-10" db="EMBL/GenBank/DDBJ databases">
        <authorList>
            <person name="Ekblom R."/>
            <person name="Jareborg N."/>
        </authorList>
    </citation>
    <scope>NUCLEOTIDE SEQUENCE [LARGE SCALE GENOMIC DNA]</scope>
    <source>
        <tissue evidence="1">Muscle</tissue>
    </source>
</reference>
<sequence>SIFKSSFLIPYLCLQHFHNYFLPLNSKSTLDPVMDTFCNHGSTMGLDDLFFGFRQSHKNFGSQGTNPLKLTWAHATGAFCYKGKQF</sequence>
<accession>A0A9X9M5K1</accession>
<name>A0A9X9M5K1_GULGU</name>
<protein>
    <submittedName>
        <fullName evidence="1">Uncharacterized protein</fullName>
    </submittedName>
</protein>
<gene>
    <name evidence="1" type="ORF">BN2614_LOCUS2</name>
</gene>
<dbReference type="AlphaFoldDB" id="A0A9X9M5K1"/>